<accession>A0A8S1J3P4</accession>
<reference evidence="7" key="1">
    <citation type="submission" date="2020-12" db="EMBL/GenBank/DDBJ databases">
        <authorList>
            <person name="Iha C."/>
        </authorList>
    </citation>
    <scope>NUCLEOTIDE SEQUENCE</scope>
</reference>
<keyword evidence="3 5" id="KW-0694">RNA-binding</keyword>
<dbReference type="SUPFAM" id="SSF82171">
    <property type="entry name" value="DPP6 N-terminal domain-like"/>
    <property type="match status" value="1"/>
</dbReference>
<dbReference type="GO" id="GO:0016282">
    <property type="term" value="C:eukaryotic 43S preinitiation complex"/>
    <property type="evidence" value="ECO:0007669"/>
    <property type="project" value="UniProtKB-UniRule"/>
</dbReference>
<evidence type="ECO:0000313" key="8">
    <source>
        <dbReference type="Proteomes" id="UP000708148"/>
    </source>
</evidence>
<evidence type="ECO:0000256" key="5">
    <source>
        <dbReference type="HAMAP-Rule" id="MF_03001"/>
    </source>
</evidence>
<dbReference type="Proteomes" id="UP000708148">
    <property type="component" value="Unassembled WGS sequence"/>
</dbReference>
<dbReference type="AlphaFoldDB" id="A0A8S1J3P4"/>
<dbReference type="GO" id="GO:0003743">
    <property type="term" value="F:translation initiation factor activity"/>
    <property type="evidence" value="ECO:0007669"/>
    <property type="project" value="UniProtKB-UniRule"/>
</dbReference>
<keyword evidence="4 5" id="KW-0648">Protein biosynthesis</keyword>
<dbReference type="GO" id="GO:0033290">
    <property type="term" value="C:eukaryotic 48S preinitiation complex"/>
    <property type="evidence" value="ECO:0007669"/>
    <property type="project" value="UniProtKB-UniRule"/>
</dbReference>
<organism evidence="7 8">
    <name type="scientific">Ostreobium quekettii</name>
    <dbReference type="NCBI Taxonomy" id="121088"/>
    <lineage>
        <taxon>Eukaryota</taxon>
        <taxon>Viridiplantae</taxon>
        <taxon>Chlorophyta</taxon>
        <taxon>core chlorophytes</taxon>
        <taxon>Ulvophyceae</taxon>
        <taxon>TCBD clade</taxon>
        <taxon>Bryopsidales</taxon>
        <taxon>Ostreobineae</taxon>
        <taxon>Ostreobiaceae</taxon>
        <taxon>Ostreobium</taxon>
    </lineage>
</organism>
<dbReference type="GO" id="GO:0031369">
    <property type="term" value="F:translation initiation factor binding"/>
    <property type="evidence" value="ECO:0007669"/>
    <property type="project" value="InterPro"/>
</dbReference>
<evidence type="ECO:0000256" key="1">
    <source>
        <dbReference type="ARBA" id="ARBA00022490"/>
    </source>
</evidence>
<dbReference type="PANTHER" id="PTHR14068:SF0">
    <property type="entry name" value="EUKARYOTIC TRANSLATION INITIATION FACTOR 3 SUBUNIT B"/>
    <property type="match status" value="1"/>
</dbReference>
<dbReference type="GO" id="GO:0003723">
    <property type="term" value="F:RNA binding"/>
    <property type="evidence" value="ECO:0007669"/>
    <property type="project" value="UniProtKB-UniRule"/>
</dbReference>
<dbReference type="InterPro" id="IPR015943">
    <property type="entry name" value="WD40/YVTN_repeat-like_dom_sf"/>
</dbReference>
<comment type="subunit">
    <text evidence="5">Component of the eukaryotic translation initiation factor 3 (eIF-3) complex.</text>
</comment>
<comment type="caution">
    <text evidence="7">The sequence shown here is derived from an EMBL/GenBank/DDBJ whole genome shotgun (WGS) entry which is preliminary data.</text>
</comment>
<dbReference type="GO" id="GO:0001732">
    <property type="term" value="P:formation of cytoplasmic translation initiation complex"/>
    <property type="evidence" value="ECO:0007669"/>
    <property type="project" value="UniProtKB-UniRule"/>
</dbReference>
<dbReference type="GO" id="GO:0005852">
    <property type="term" value="C:eukaryotic translation initiation factor 3 complex"/>
    <property type="evidence" value="ECO:0007669"/>
    <property type="project" value="UniProtKB-UniRule"/>
</dbReference>
<comment type="function">
    <text evidence="5">RNA-binding component of the eukaryotic translation initiation factor 3 (eIF-3) complex, which is involved in protein synthesis of a specialized repertoire of mRNAs and, together with other initiation factors, stimulates binding of mRNA and methionyl-tRNAi to the 40S ribosome. The eIF-3 complex specifically targets and initiates translation of a subset of mRNAs involved in cell proliferation.</text>
</comment>
<dbReference type="InterPro" id="IPR011400">
    <property type="entry name" value="EIF3B"/>
</dbReference>
<evidence type="ECO:0000256" key="2">
    <source>
        <dbReference type="ARBA" id="ARBA00022540"/>
    </source>
</evidence>
<gene>
    <name evidence="7" type="ORF">OSTQU699_LOCUS7062</name>
</gene>
<dbReference type="InterPro" id="IPR013979">
    <property type="entry name" value="TIF_beta_prop-like"/>
</dbReference>
<dbReference type="OrthoDB" id="10250414at2759"/>
<comment type="similarity">
    <text evidence="5">Belongs to the eIF-3 subunit B family.</text>
</comment>
<dbReference type="Pfam" id="PF00400">
    <property type="entry name" value="WD40"/>
    <property type="match status" value="1"/>
</dbReference>
<name>A0A8S1J3P4_9CHLO</name>
<evidence type="ECO:0000256" key="4">
    <source>
        <dbReference type="ARBA" id="ARBA00022917"/>
    </source>
</evidence>
<dbReference type="Pfam" id="PF08662">
    <property type="entry name" value="eIF2A"/>
    <property type="match status" value="1"/>
</dbReference>
<comment type="subcellular location">
    <subcellularLocation>
        <location evidence="5">Cytoplasm</location>
    </subcellularLocation>
</comment>
<protein>
    <recommendedName>
        <fullName evidence="5">Eukaryotic translation initiation factor 3 subunit B</fullName>
        <shortName evidence="5">eIF3b</shortName>
    </recommendedName>
    <alternativeName>
        <fullName evidence="5">eIF-3-eta</fullName>
    </alternativeName>
    <alternativeName>
        <fullName evidence="5">eIF3 p110</fullName>
    </alternativeName>
</protein>
<dbReference type="HAMAP" id="MF_03001">
    <property type="entry name" value="eIF3b"/>
    <property type="match status" value="1"/>
</dbReference>
<dbReference type="PANTHER" id="PTHR14068">
    <property type="entry name" value="EUKARYOTIC TRANSLATION INITIATION FACTOR 3 EIF3 -RELATED"/>
    <property type="match status" value="1"/>
</dbReference>
<dbReference type="FunFam" id="2.130.10.10:FF:000286">
    <property type="entry name" value="Eukaryotic translation initiation factor 3 subunit B"/>
    <property type="match status" value="1"/>
</dbReference>
<evidence type="ECO:0000259" key="6">
    <source>
        <dbReference type="Pfam" id="PF08662"/>
    </source>
</evidence>
<proteinExistence type="inferred from homology"/>
<dbReference type="Gene3D" id="2.130.10.10">
    <property type="entry name" value="YVTN repeat-like/Quinoprotein amine dehydrogenase"/>
    <property type="match status" value="1"/>
</dbReference>
<keyword evidence="8" id="KW-1185">Reference proteome</keyword>
<feature type="domain" description="Translation initiation factor beta propellor-like" evidence="6">
    <location>
        <begin position="234"/>
        <end position="434"/>
    </location>
</feature>
<evidence type="ECO:0000256" key="3">
    <source>
        <dbReference type="ARBA" id="ARBA00022884"/>
    </source>
</evidence>
<keyword evidence="1 5" id="KW-0963">Cytoplasm</keyword>
<dbReference type="InterPro" id="IPR001680">
    <property type="entry name" value="WD40_rpt"/>
</dbReference>
<evidence type="ECO:0000313" key="7">
    <source>
        <dbReference type="EMBL" id="CAD7701705.1"/>
    </source>
</evidence>
<sequence>MTDKYGRDQFVIRFMDDTEIYWNDGKTQQPDMVYERRNWTESGVQWSPYGSYLATLHRQGVAIWGGTAFKQLQKFAHPDVRRIDFSPNEKFLVTSSITKDKDDRLLLVICVFDVRTGQKLRQFEGYPEDFLRHEDVRAGNLVWPIFKWAGGKEDLFFAKLATSKTTGQAVISVYECPDMGLLDKKSLKLDAVEYFEWSPSEPLMSIYHRESQEGNIPAKISLMQLPERKEIRQKNLFNVSSIEIFWHPQGDFLAVKVDRHTKTKKTIYTSFELFCIRERDIPMEVLELPNKTEKVLTFSWEPEGHRFVIVHGEGPRYNVSFYSMKDEKGRLSVKLLGSLKDKHCNAIFWSPKGKNVVLAGLKTMNGQFEFFNVDFFETMGQAEHFMATEVEWDPAGLFLATSVTAVHQMENGFNMWTFQGRNLYRLPRDRFFQFSWRPRAASLLTAEQNEAIRKNLPDKIKEWDREHVARAEEANREVLEKRQRLRDEWKAWVESTAEWVAQQQAFKKEMMGNKYAEREFKMVEVTLTETISVQDEIYKEV</sequence>
<dbReference type="EMBL" id="CAJHUC010001611">
    <property type="protein sequence ID" value="CAD7701705.1"/>
    <property type="molecule type" value="Genomic_DNA"/>
</dbReference>
<keyword evidence="2 5" id="KW-0396">Initiation factor</keyword>